<evidence type="ECO:0000259" key="3">
    <source>
        <dbReference type="Pfam" id="PF00294"/>
    </source>
</evidence>
<reference evidence="4" key="1">
    <citation type="submission" date="2016-08" db="EMBL/GenBank/DDBJ databases">
        <title>Complete genome of Cloacibacillus porcorum.</title>
        <authorList>
            <person name="Looft T."/>
            <person name="Bayles D.O."/>
            <person name="Alt D.P."/>
        </authorList>
    </citation>
    <scope>NUCLEOTIDE SEQUENCE [LARGE SCALE GENOMIC DNA]</scope>
    <source>
        <strain evidence="4">CL-84</strain>
    </source>
</reference>
<organism evidence="4 5">
    <name type="scientific">Cloacibacillus porcorum</name>
    <dbReference type="NCBI Taxonomy" id="1197717"/>
    <lineage>
        <taxon>Bacteria</taxon>
        <taxon>Thermotogati</taxon>
        <taxon>Synergistota</taxon>
        <taxon>Synergistia</taxon>
        <taxon>Synergistales</taxon>
        <taxon>Synergistaceae</taxon>
        <taxon>Cloacibacillus</taxon>
    </lineage>
</organism>
<evidence type="ECO:0000256" key="2">
    <source>
        <dbReference type="ARBA" id="ARBA00022777"/>
    </source>
</evidence>
<evidence type="ECO:0000256" key="1">
    <source>
        <dbReference type="ARBA" id="ARBA00022679"/>
    </source>
</evidence>
<dbReference type="GeneID" id="83057898"/>
<keyword evidence="2 4" id="KW-0418">Kinase</keyword>
<evidence type="ECO:0000313" key="5">
    <source>
        <dbReference type="Proteomes" id="UP000093044"/>
    </source>
</evidence>
<dbReference type="PANTHER" id="PTHR10584">
    <property type="entry name" value="SUGAR KINASE"/>
    <property type="match status" value="1"/>
</dbReference>
<accession>A0A1B2I572</accession>
<protein>
    <submittedName>
        <fullName evidence="4">Sugar kinase</fullName>
    </submittedName>
</protein>
<dbReference type="STRING" id="1197717.BED41_08555"/>
<dbReference type="KEGG" id="cpor:BED41_08555"/>
<dbReference type="PANTHER" id="PTHR10584:SF166">
    <property type="entry name" value="RIBOKINASE"/>
    <property type="match status" value="1"/>
</dbReference>
<feature type="domain" description="Carbohydrate kinase PfkB" evidence="3">
    <location>
        <begin position="4"/>
        <end position="297"/>
    </location>
</feature>
<dbReference type="Pfam" id="PF00294">
    <property type="entry name" value="PfkB"/>
    <property type="match status" value="1"/>
</dbReference>
<gene>
    <name evidence="4" type="ORF">BED41_08555</name>
</gene>
<dbReference type="InterPro" id="IPR029056">
    <property type="entry name" value="Ribokinase-like"/>
</dbReference>
<dbReference type="EMBL" id="CP016757">
    <property type="protein sequence ID" value="ANZ45118.1"/>
    <property type="molecule type" value="Genomic_DNA"/>
</dbReference>
<dbReference type="RefSeq" id="WP_066744869.1">
    <property type="nucleotide sequence ID" value="NZ_CP016757.1"/>
</dbReference>
<dbReference type="Gene3D" id="3.40.1190.20">
    <property type="match status" value="1"/>
</dbReference>
<dbReference type="GO" id="GO:0016301">
    <property type="term" value="F:kinase activity"/>
    <property type="evidence" value="ECO:0007669"/>
    <property type="project" value="UniProtKB-KW"/>
</dbReference>
<dbReference type="OrthoDB" id="9806249at2"/>
<proteinExistence type="predicted"/>
<dbReference type="InterPro" id="IPR011611">
    <property type="entry name" value="PfkB_dom"/>
</dbReference>
<dbReference type="AlphaFoldDB" id="A0A1B2I572"/>
<name>A0A1B2I572_9BACT</name>
<keyword evidence="5" id="KW-1185">Reference proteome</keyword>
<dbReference type="Proteomes" id="UP000093044">
    <property type="component" value="Chromosome"/>
</dbReference>
<evidence type="ECO:0000313" key="4">
    <source>
        <dbReference type="EMBL" id="ANZ45118.1"/>
    </source>
</evidence>
<keyword evidence="1" id="KW-0808">Transferase</keyword>
<sequence>MSAETVVFGTVFMDCKGFAAYRYDPLGRNVGSVRFIHGGVGRNVAEDMAAIGAKVSFVSSVDGNGLGIEVLNRLKDEGIDVTHVRRAASSGMGLWLAVMDQNGDLAASISQMPDLSIMEDIVREEGESIIAGCRNIVLELDLNDYISDTVLSLAKRYNKKVYGITGNMEVILRNRAMLGGLECYICNETEAGRLFEREVRAREPEQVLTLLRGYVDANGLKSMVVTLGEYGSVYYDAASGEFGFCSSIETKVTDTSGAGDAFFAGTTEALIRGFSLRQAVGYGTRLASWIIEVAEPTRAPLPGSLF</sequence>
<dbReference type="SUPFAM" id="SSF53613">
    <property type="entry name" value="Ribokinase-like"/>
    <property type="match status" value="1"/>
</dbReference>